<dbReference type="Pfam" id="PF01090">
    <property type="entry name" value="Ribosomal_S19e"/>
    <property type="match status" value="1"/>
</dbReference>
<dbReference type="SMART" id="SM01413">
    <property type="entry name" value="Ribosomal_S19e"/>
    <property type="match status" value="1"/>
</dbReference>
<dbReference type="Gene3D" id="3.40.30.10">
    <property type="entry name" value="Glutaredoxin"/>
    <property type="match status" value="1"/>
</dbReference>
<dbReference type="InterPro" id="IPR000866">
    <property type="entry name" value="AhpC/TSA"/>
</dbReference>
<comment type="similarity">
    <text evidence="1">Belongs to the eukaryotic ribosomal protein eS19 family.</text>
</comment>
<dbReference type="GO" id="GO:0006412">
    <property type="term" value="P:translation"/>
    <property type="evidence" value="ECO:0007669"/>
    <property type="project" value="InterPro"/>
</dbReference>
<dbReference type="InterPro" id="IPR036249">
    <property type="entry name" value="Thioredoxin-like_sf"/>
</dbReference>
<dbReference type="EMBL" id="LODT01000004">
    <property type="protein sequence ID" value="KYR02370.1"/>
    <property type="molecule type" value="Genomic_DNA"/>
</dbReference>
<dbReference type="GO" id="GO:0016209">
    <property type="term" value="F:antioxidant activity"/>
    <property type="evidence" value="ECO:0007669"/>
    <property type="project" value="InterPro"/>
</dbReference>
<dbReference type="InterPro" id="IPR001266">
    <property type="entry name" value="Ribosomal_eS19"/>
</dbReference>
<sequence>MLNHIKKNNSYVDVELDDAPDFKSHDMYGNTITLNQFRDKILILYFYPHDKSSESIKEALEFRDKYEQFIRNGAVVVGVSGDSSDSHKEFSKNYNIPFTLIVDDDHKLAKKYGVKTHLFTPTRTLFIIDQNQKIIHKCSSHLNCTEHISESLNTTHKMASSVTVKDVSASDFIATYARFLKKTGRVQIPKWVDIVKTATHKELPPTNPDWIFVRIAVLARKVYLRQGDGVATYRRCFGGNQRDGVRPNHFHVANGGVIRYCLKQLQNLKVVEVDASKGGRKITSTGRRDLDRIAKQIHDKKNKQ</sequence>
<dbReference type="GO" id="GO:0022627">
    <property type="term" value="C:cytosolic small ribosomal subunit"/>
    <property type="evidence" value="ECO:0007669"/>
    <property type="project" value="TreeGrafter"/>
</dbReference>
<organism evidence="5 6">
    <name type="scientific">Tieghemostelium lacteum</name>
    <name type="common">Slime mold</name>
    <name type="synonym">Dictyostelium lacteum</name>
    <dbReference type="NCBI Taxonomy" id="361077"/>
    <lineage>
        <taxon>Eukaryota</taxon>
        <taxon>Amoebozoa</taxon>
        <taxon>Evosea</taxon>
        <taxon>Eumycetozoa</taxon>
        <taxon>Dictyostelia</taxon>
        <taxon>Dictyosteliales</taxon>
        <taxon>Raperosteliaceae</taxon>
        <taxon>Tieghemostelium</taxon>
    </lineage>
</organism>
<protein>
    <submittedName>
        <fullName evidence="5">AhpC/TSA family protein</fullName>
    </submittedName>
</protein>
<dbReference type="AlphaFoldDB" id="A0A152A800"/>
<dbReference type="GO" id="GO:0000028">
    <property type="term" value="P:ribosomal small subunit assembly"/>
    <property type="evidence" value="ECO:0007669"/>
    <property type="project" value="TreeGrafter"/>
</dbReference>
<comment type="caution">
    <text evidence="5">The sequence shown here is derived from an EMBL/GenBank/DDBJ whole genome shotgun (WGS) entry which is preliminary data.</text>
</comment>
<accession>A0A152A800</accession>
<keyword evidence="6" id="KW-1185">Reference proteome</keyword>
<dbReference type="InterPro" id="IPR036388">
    <property type="entry name" value="WH-like_DNA-bd_sf"/>
</dbReference>
<evidence type="ECO:0000256" key="3">
    <source>
        <dbReference type="ARBA" id="ARBA00023274"/>
    </source>
</evidence>
<proteinExistence type="inferred from homology"/>
<dbReference type="FunFam" id="1.10.10.10:FF:000118">
    <property type="entry name" value="40S ribosomal protein S19"/>
    <property type="match status" value="1"/>
</dbReference>
<feature type="domain" description="Thioredoxin" evidence="4">
    <location>
        <begin position="13"/>
        <end position="160"/>
    </location>
</feature>
<dbReference type="SUPFAM" id="SSF46785">
    <property type="entry name" value="Winged helix' DNA-binding domain"/>
    <property type="match status" value="1"/>
</dbReference>
<keyword evidence="3" id="KW-0687">Ribonucleoprotein</keyword>
<dbReference type="PANTHER" id="PTHR11710:SF0">
    <property type="entry name" value="40S RIBOSOMAL PROTEIN S19"/>
    <property type="match status" value="1"/>
</dbReference>
<gene>
    <name evidence="5" type="ORF">DLAC_01206</name>
</gene>
<dbReference type="PROSITE" id="PS51352">
    <property type="entry name" value="THIOREDOXIN_2"/>
    <property type="match status" value="1"/>
</dbReference>
<dbReference type="PANTHER" id="PTHR11710">
    <property type="entry name" value="40S RIBOSOMAL PROTEIN S19"/>
    <property type="match status" value="1"/>
</dbReference>
<dbReference type="Proteomes" id="UP000076078">
    <property type="component" value="Unassembled WGS sequence"/>
</dbReference>
<evidence type="ECO:0000313" key="6">
    <source>
        <dbReference type="Proteomes" id="UP000076078"/>
    </source>
</evidence>
<name>A0A152A800_TIELA</name>
<dbReference type="InParanoid" id="A0A152A800"/>
<evidence type="ECO:0000259" key="4">
    <source>
        <dbReference type="PROSITE" id="PS51352"/>
    </source>
</evidence>
<dbReference type="CDD" id="cd03017">
    <property type="entry name" value="PRX_BCP"/>
    <property type="match status" value="1"/>
</dbReference>
<dbReference type="InterPro" id="IPR036390">
    <property type="entry name" value="WH_DNA-bd_sf"/>
</dbReference>
<dbReference type="Gene3D" id="1.10.10.10">
    <property type="entry name" value="Winged helix-like DNA-binding domain superfamily/Winged helix DNA-binding domain"/>
    <property type="match status" value="1"/>
</dbReference>
<dbReference type="Pfam" id="PF00578">
    <property type="entry name" value="AhpC-TSA"/>
    <property type="match status" value="1"/>
</dbReference>
<evidence type="ECO:0000256" key="2">
    <source>
        <dbReference type="ARBA" id="ARBA00022980"/>
    </source>
</evidence>
<dbReference type="GO" id="GO:0016491">
    <property type="term" value="F:oxidoreductase activity"/>
    <property type="evidence" value="ECO:0007669"/>
    <property type="project" value="InterPro"/>
</dbReference>
<dbReference type="GO" id="GO:0003735">
    <property type="term" value="F:structural constituent of ribosome"/>
    <property type="evidence" value="ECO:0007669"/>
    <property type="project" value="InterPro"/>
</dbReference>
<dbReference type="InterPro" id="IPR013766">
    <property type="entry name" value="Thioredoxin_domain"/>
</dbReference>
<dbReference type="SUPFAM" id="SSF52833">
    <property type="entry name" value="Thioredoxin-like"/>
    <property type="match status" value="1"/>
</dbReference>
<evidence type="ECO:0000256" key="1">
    <source>
        <dbReference type="ARBA" id="ARBA00010014"/>
    </source>
</evidence>
<reference evidence="5 6" key="1">
    <citation type="submission" date="2015-12" db="EMBL/GenBank/DDBJ databases">
        <title>Dictyostelia acquired genes for synthesis and detection of signals that induce cell-type specialization by lateral gene transfer from prokaryotes.</title>
        <authorList>
            <person name="Gloeckner G."/>
            <person name="Schaap P."/>
        </authorList>
    </citation>
    <scope>NUCLEOTIDE SEQUENCE [LARGE SCALE GENOMIC DNA]</scope>
    <source>
        <strain evidence="5 6">TK</strain>
    </source>
</reference>
<evidence type="ECO:0000313" key="5">
    <source>
        <dbReference type="EMBL" id="KYR02370.1"/>
    </source>
</evidence>
<dbReference type="OrthoDB" id="428974at2759"/>
<dbReference type="GO" id="GO:0003723">
    <property type="term" value="F:RNA binding"/>
    <property type="evidence" value="ECO:0007669"/>
    <property type="project" value="TreeGrafter"/>
</dbReference>
<keyword evidence="2" id="KW-0689">Ribosomal protein</keyword>
<dbReference type="STRING" id="361077.A0A152A800"/>